<name>A0A644SXW9_9ZZZZ</name>
<proteinExistence type="predicted"/>
<evidence type="ECO:0000313" key="1">
    <source>
        <dbReference type="EMBL" id="MPL59504.1"/>
    </source>
</evidence>
<dbReference type="Gene3D" id="3.40.960.10">
    <property type="entry name" value="VSR Endonuclease"/>
    <property type="match status" value="1"/>
</dbReference>
<comment type="caution">
    <text evidence="1">The sequence shown here is derived from an EMBL/GenBank/DDBJ whole genome shotgun (WGS) entry which is preliminary data.</text>
</comment>
<protein>
    <submittedName>
        <fullName evidence="1">Uncharacterized protein</fullName>
    </submittedName>
</protein>
<gene>
    <name evidence="1" type="ORF">SDC9_05057</name>
</gene>
<accession>A0A644SXW9</accession>
<dbReference type="EMBL" id="VSSQ01000009">
    <property type="protein sequence ID" value="MPL59504.1"/>
    <property type="molecule type" value="Genomic_DNA"/>
</dbReference>
<organism evidence="1">
    <name type="scientific">bioreactor metagenome</name>
    <dbReference type="NCBI Taxonomy" id="1076179"/>
    <lineage>
        <taxon>unclassified sequences</taxon>
        <taxon>metagenomes</taxon>
        <taxon>ecological metagenomes</taxon>
    </lineage>
</organism>
<dbReference type="AlphaFoldDB" id="A0A644SXW9"/>
<sequence>MELYKLYFKRVPMKGFYLACEIAKRAFKYTILENLFPDDDSENHEVIFTEEQIHEMELLLGCYSNFPNRQTLSGIDIFNMDIRKIEGFCFYDGNLSLHNFGGANRMPGYIHSESLEIAHFYNVQTKMLFEEEHEQCREVIGILKERLSFATDAELAKFLRHEYMIPMQREYRKCTSYLSNIKMKHTLQRLIGEGYNLNMSDSNYWLLSEVFKKERKKIREELDLLYEGLLITRNLPKQWKSEFELYKLVKKHFEDARFQYSPDWLSPQRYDIFIPSLNIAIEYQGIQHFQSVDFFGGEEGYQHRLALDEKKKLKSKSNGIKIIEWLFTESISKMVLDGKIKQVLDTY</sequence>
<reference evidence="1" key="1">
    <citation type="submission" date="2019-08" db="EMBL/GenBank/DDBJ databases">
        <authorList>
            <person name="Kucharzyk K."/>
            <person name="Murdoch R.W."/>
            <person name="Higgins S."/>
            <person name="Loffler F."/>
        </authorList>
    </citation>
    <scope>NUCLEOTIDE SEQUENCE</scope>
</reference>